<feature type="non-terminal residue" evidence="1">
    <location>
        <position position="117"/>
    </location>
</feature>
<dbReference type="Proteomes" id="UP001314170">
    <property type="component" value="Unassembled WGS sequence"/>
</dbReference>
<evidence type="ECO:0000313" key="1">
    <source>
        <dbReference type="EMBL" id="CAK7336857.1"/>
    </source>
</evidence>
<evidence type="ECO:0000313" key="2">
    <source>
        <dbReference type="Proteomes" id="UP001314170"/>
    </source>
</evidence>
<name>A0AAV1RMS5_9ROSI</name>
<sequence>MEKISLNSVGGFCSANIIIKITSIGLSIDIRLAKKKAYPSIHGLRIYNLRQQDNIVDCLLPMWTTKSIGYDYYAETLEEFRKMIKLYLMEQTKLQPVGRRTGLCLFDPSIQQSKMLL</sequence>
<proteinExistence type="predicted"/>
<evidence type="ECO:0008006" key="3">
    <source>
        <dbReference type="Google" id="ProtNLM"/>
    </source>
</evidence>
<dbReference type="AlphaFoldDB" id="A0AAV1RMS5"/>
<reference evidence="1 2" key="1">
    <citation type="submission" date="2024-01" db="EMBL/GenBank/DDBJ databases">
        <authorList>
            <person name="Waweru B."/>
        </authorList>
    </citation>
    <scope>NUCLEOTIDE SEQUENCE [LARGE SCALE GENOMIC DNA]</scope>
</reference>
<gene>
    <name evidence="1" type="ORF">DCAF_LOCUS11879</name>
</gene>
<organism evidence="1 2">
    <name type="scientific">Dovyalis caffra</name>
    <dbReference type="NCBI Taxonomy" id="77055"/>
    <lineage>
        <taxon>Eukaryota</taxon>
        <taxon>Viridiplantae</taxon>
        <taxon>Streptophyta</taxon>
        <taxon>Embryophyta</taxon>
        <taxon>Tracheophyta</taxon>
        <taxon>Spermatophyta</taxon>
        <taxon>Magnoliopsida</taxon>
        <taxon>eudicotyledons</taxon>
        <taxon>Gunneridae</taxon>
        <taxon>Pentapetalae</taxon>
        <taxon>rosids</taxon>
        <taxon>fabids</taxon>
        <taxon>Malpighiales</taxon>
        <taxon>Salicaceae</taxon>
        <taxon>Flacourtieae</taxon>
        <taxon>Dovyalis</taxon>
    </lineage>
</organism>
<dbReference type="EMBL" id="CAWUPB010001009">
    <property type="protein sequence ID" value="CAK7336857.1"/>
    <property type="molecule type" value="Genomic_DNA"/>
</dbReference>
<comment type="caution">
    <text evidence="1">The sequence shown here is derived from an EMBL/GenBank/DDBJ whole genome shotgun (WGS) entry which is preliminary data.</text>
</comment>
<accession>A0AAV1RMS5</accession>
<protein>
    <recommendedName>
        <fullName evidence="3">LAGLIDADG homing endonuclease</fullName>
    </recommendedName>
</protein>
<keyword evidence="2" id="KW-1185">Reference proteome</keyword>